<evidence type="ECO:0000259" key="2">
    <source>
        <dbReference type="SMART" id="SM01324"/>
    </source>
</evidence>
<keyword evidence="1" id="KW-0732">Signal</keyword>
<organism evidence="3 4">
    <name type="scientific">Aureibacter tunicatorum</name>
    <dbReference type="NCBI Taxonomy" id="866807"/>
    <lineage>
        <taxon>Bacteria</taxon>
        <taxon>Pseudomonadati</taxon>
        <taxon>Bacteroidota</taxon>
        <taxon>Cytophagia</taxon>
        <taxon>Cytophagales</taxon>
        <taxon>Persicobacteraceae</taxon>
        <taxon>Aureibacter</taxon>
    </lineage>
</organism>
<dbReference type="RefSeq" id="WP_309939916.1">
    <property type="nucleotide sequence ID" value="NZ_AP025305.1"/>
</dbReference>
<dbReference type="Proteomes" id="UP001185092">
    <property type="component" value="Unassembled WGS sequence"/>
</dbReference>
<dbReference type="Pfam" id="PF13308">
    <property type="entry name" value="YARHG"/>
    <property type="match status" value="1"/>
</dbReference>
<comment type="caution">
    <text evidence="3">The sequence shown here is derived from an EMBL/GenBank/DDBJ whole genome shotgun (WGS) entry which is preliminary data.</text>
</comment>
<protein>
    <recommendedName>
        <fullName evidence="2">YARHG domain-containing protein</fullName>
    </recommendedName>
</protein>
<proteinExistence type="predicted"/>
<feature type="domain" description="YARHG" evidence="2">
    <location>
        <begin position="154"/>
        <end position="235"/>
    </location>
</feature>
<name>A0AAE3XRF7_9BACT</name>
<accession>A0AAE3XRF7</accession>
<dbReference type="SMART" id="SM01324">
    <property type="entry name" value="YARHG"/>
    <property type="match status" value="1"/>
</dbReference>
<feature type="chain" id="PRO_5042164580" description="YARHG domain-containing protein" evidence="1">
    <location>
        <begin position="24"/>
        <end position="239"/>
    </location>
</feature>
<reference evidence="3" key="1">
    <citation type="submission" date="2023-07" db="EMBL/GenBank/DDBJ databases">
        <title>Genomic Encyclopedia of Type Strains, Phase IV (KMG-IV): sequencing the most valuable type-strain genomes for metagenomic binning, comparative biology and taxonomic classification.</title>
        <authorList>
            <person name="Goeker M."/>
        </authorList>
    </citation>
    <scope>NUCLEOTIDE SEQUENCE</scope>
    <source>
        <strain evidence="3">DSM 26174</strain>
    </source>
</reference>
<sequence length="239" mass="27809">MRKMVDVVLIFILCTVFACNANAQYFGSEKIPKEIIEPWIEDSIQQYQAVYKFGFSEGECEMTIIINDDLIIAQTSEYEWSNEFNRFVSTYSNFSNVKIEGNKFFSDQTDGEFVFIENDNGSTAYLLIYDPWTYEFHEGGELGKIMGDSQELYCNGKFPQASLTLLSDSDLEKLTLHELKVMRNEIFARYSYKFKLGGEMDKYFKSQDWYLPYSDSANLTELEIRNIALIKKAESKKKE</sequence>
<dbReference type="EMBL" id="JAVDQD010000003">
    <property type="protein sequence ID" value="MDR6240079.1"/>
    <property type="molecule type" value="Genomic_DNA"/>
</dbReference>
<feature type="signal peptide" evidence="1">
    <location>
        <begin position="1"/>
        <end position="23"/>
    </location>
</feature>
<dbReference type="PROSITE" id="PS51257">
    <property type="entry name" value="PROKAR_LIPOPROTEIN"/>
    <property type="match status" value="1"/>
</dbReference>
<evidence type="ECO:0000313" key="3">
    <source>
        <dbReference type="EMBL" id="MDR6240079.1"/>
    </source>
</evidence>
<evidence type="ECO:0000313" key="4">
    <source>
        <dbReference type="Proteomes" id="UP001185092"/>
    </source>
</evidence>
<dbReference type="InterPro" id="IPR025582">
    <property type="entry name" value="YARHG_dom"/>
</dbReference>
<keyword evidence="4" id="KW-1185">Reference proteome</keyword>
<gene>
    <name evidence="3" type="ORF">HNQ88_003127</name>
</gene>
<dbReference type="AlphaFoldDB" id="A0AAE3XRF7"/>
<evidence type="ECO:0000256" key="1">
    <source>
        <dbReference type="SAM" id="SignalP"/>
    </source>
</evidence>
<dbReference type="InterPro" id="IPR038434">
    <property type="entry name" value="YARHG_sf"/>
</dbReference>
<dbReference type="Gene3D" id="1.20.58.1690">
    <property type="match status" value="1"/>
</dbReference>